<dbReference type="EMBL" id="DVFZ01000011">
    <property type="protein sequence ID" value="HIQ81657.1"/>
    <property type="molecule type" value="Genomic_DNA"/>
</dbReference>
<proteinExistence type="predicted"/>
<dbReference type="Proteomes" id="UP000824260">
    <property type="component" value="Unassembled WGS sequence"/>
</dbReference>
<keyword evidence="2" id="KW-0418">Kinase</keyword>
<dbReference type="Pfam" id="PF08757">
    <property type="entry name" value="CotH"/>
    <property type="match status" value="1"/>
</dbReference>
<evidence type="ECO:0000313" key="2">
    <source>
        <dbReference type="EMBL" id="HIQ81657.1"/>
    </source>
</evidence>
<organism evidence="2 3">
    <name type="scientific">Candidatus Pullichristensenella stercorigallinarum</name>
    <dbReference type="NCBI Taxonomy" id="2840909"/>
    <lineage>
        <taxon>Bacteria</taxon>
        <taxon>Bacillati</taxon>
        <taxon>Bacillota</taxon>
        <taxon>Clostridia</taxon>
        <taxon>Candidatus Pullichristensenella</taxon>
    </lineage>
</organism>
<feature type="signal peptide" evidence="1">
    <location>
        <begin position="1"/>
        <end position="21"/>
    </location>
</feature>
<protein>
    <submittedName>
        <fullName evidence="2">CotH kinase family protein</fullName>
    </submittedName>
</protein>
<accession>A0A9D0ZJF2</accession>
<gene>
    <name evidence="2" type="ORF">IAA52_00990</name>
</gene>
<keyword evidence="2" id="KW-0808">Transferase</keyword>
<name>A0A9D0ZJF2_9FIRM</name>
<dbReference type="AlphaFoldDB" id="A0A9D0ZJF2"/>
<reference evidence="2" key="1">
    <citation type="submission" date="2020-10" db="EMBL/GenBank/DDBJ databases">
        <authorList>
            <person name="Gilroy R."/>
        </authorList>
    </citation>
    <scope>NUCLEOTIDE SEQUENCE</scope>
    <source>
        <strain evidence="2">ChiSjej6B24-2974</strain>
    </source>
</reference>
<sequence length="522" mass="57759">MRRLSAALIFLLVFSALLCLAAPAFLEADTTRAMIDGLDGLRMISSEDAKAFPEPSGTVELTLAGSPLPYDAEGNAYLIPQSAETEGFDGAVELRREPGYTYYLCPSAAGGKAEALSGRVEYGIYAVRGDTCRFSRVLFTPQTVLCLTADSGELPGEERGEGDLAVYSVRDGRIVREQAHVEVNERGNTSRRFPKKSYRLHIQNAQGDKHHLDIAGLRSDDDWILNPLYADTSKIRERLGYELWDAFNSSGSRAAASRLVHVEVFLNGAYWGLYGLQERVDLKQLDGDKRADLLYKVVANDRPTAEELLSCTSTGRYRAFELQNGDTAGAENLWMPAAAYIAHLNGQDMAGAELNIDNVVDYGLWAMFTQAHDNHFKNQFLNAVHESGCYTLYKIPWDLNHTFGDVWRGEDVENNFTGYMVGSLVMDGAFEEYLARGSDAAALAVAARWRQLRSGGLTAEAVIARAREMHGEIAGARMRDSLRWPQCGMGEGNAMNIRDIEDFVETMFVRMDEYIEELASGA</sequence>
<dbReference type="GO" id="GO:0016301">
    <property type="term" value="F:kinase activity"/>
    <property type="evidence" value="ECO:0007669"/>
    <property type="project" value="UniProtKB-KW"/>
</dbReference>
<evidence type="ECO:0000313" key="3">
    <source>
        <dbReference type="Proteomes" id="UP000824260"/>
    </source>
</evidence>
<reference evidence="2" key="2">
    <citation type="journal article" date="2021" name="PeerJ">
        <title>Extensive microbial diversity within the chicken gut microbiome revealed by metagenomics and culture.</title>
        <authorList>
            <person name="Gilroy R."/>
            <person name="Ravi A."/>
            <person name="Getino M."/>
            <person name="Pursley I."/>
            <person name="Horton D.L."/>
            <person name="Alikhan N.F."/>
            <person name="Baker D."/>
            <person name="Gharbi K."/>
            <person name="Hall N."/>
            <person name="Watson M."/>
            <person name="Adriaenssens E.M."/>
            <person name="Foster-Nyarko E."/>
            <person name="Jarju S."/>
            <person name="Secka A."/>
            <person name="Antonio M."/>
            <person name="Oren A."/>
            <person name="Chaudhuri R.R."/>
            <person name="La Ragione R."/>
            <person name="Hildebrand F."/>
            <person name="Pallen M.J."/>
        </authorList>
    </citation>
    <scope>NUCLEOTIDE SEQUENCE</scope>
    <source>
        <strain evidence="2">ChiSjej6B24-2974</strain>
    </source>
</reference>
<dbReference type="InterPro" id="IPR014867">
    <property type="entry name" value="Spore_coat_CotH_CotH2/3/7"/>
</dbReference>
<feature type="chain" id="PRO_5039394530" evidence="1">
    <location>
        <begin position="22"/>
        <end position="522"/>
    </location>
</feature>
<comment type="caution">
    <text evidence="2">The sequence shown here is derived from an EMBL/GenBank/DDBJ whole genome shotgun (WGS) entry which is preliminary data.</text>
</comment>
<keyword evidence="1" id="KW-0732">Signal</keyword>
<evidence type="ECO:0000256" key="1">
    <source>
        <dbReference type="SAM" id="SignalP"/>
    </source>
</evidence>